<dbReference type="OMA" id="WRAVITI"/>
<proteinExistence type="inferred from homology"/>
<dbReference type="GO" id="GO:0004332">
    <property type="term" value="F:fructose-bisphosphate aldolase activity"/>
    <property type="evidence" value="ECO:0007669"/>
    <property type="project" value="UniProtKB-EC"/>
</dbReference>
<dbReference type="Gene3D" id="3.20.20.70">
    <property type="entry name" value="Aldolase class I"/>
    <property type="match status" value="1"/>
</dbReference>
<dbReference type="GO" id="GO:0006096">
    <property type="term" value="P:glycolytic process"/>
    <property type="evidence" value="ECO:0007669"/>
    <property type="project" value="UniProtKB-UniPathway"/>
</dbReference>
<organism evidence="9 10">
    <name type="scientific">Acanthaster planci</name>
    <name type="common">Crown-of-thorns starfish</name>
    <dbReference type="NCBI Taxonomy" id="133434"/>
    <lineage>
        <taxon>Eukaryota</taxon>
        <taxon>Metazoa</taxon>
        <taxon>Echinodermata</taxon>
        <taxon>Eleutherozoa</taxon>
        <taxon>Asterozoa</taxon>
        <taxon>Asteroidea</taxon>
        <taxon>Valvatacea</taxon>
        <taxon>Valvatida</taxon>
        <taxon>Acanthasteridae</taxon>
        <taxon>Acanthaster</taxon>
    </lineage>
</organism>
<dbReference type="KEGG" id="aplc:110976983"/>
<dbReference type="RefSeq" id="XP_022086423.1">
    <property type="nucleotide sequence ID" value="XM_022230731.1"/>
</dbReference>
<evidence type="ECO:0000256" key="6">
    <source>
        <dbReference type="ARBA" id="ARBA00023270"/>
    </source>
</evidence>
<dbReference type="RefSeq" id="XP_022086424.1">
    <property type="nucleotide sequence ID" value="XM_022230732.1"/>
</dbReference>
<dbReference type="GeneID" id="110976983"/>
<comment type="pathway">
    <text evidence="1 8">Carbohydrate degradation; glycolysis; D-glyceraldehyde 3-phosphate and glycerone phosphate from D-glucose: step 4/4.</text>
</comment>
<evidence type="ECO:0000256" key="2">
    <source>
        <dbReference type="ARBA" id="ARBA00010387"/>
    </source>
</evidence>
<dbReference type="OrthoDB" id="36455at2759"/>
<protein>
    <recommendedName>
        <fullName evidence="3 7">Fructose-bisphosphate aldolase</fullName>
        <ecNumber evidence="3 7">4.1.2.13</ecNumber>
    </recommendedName>
</protein>
<dbReference type="InterPro" id="IPR013785">
    <property type="entry name" value="Aldolase_TIM"/>
</dbReference>
<evidence type="ECO:0000313" key="14">
    <source>
        <dbReference type="RefSeq" id="XP_022086427.1"/>
    </source>
</evidence>
<dbReference type="PROSITE" id="PS00158">
    <property type="entry name" value="ALDOLASE_CLASS_I"/>
    <property type="match status" value="1"/>
</dbReference>
<sequence>MAPYLTPELKRELVETANKIIAPGKGILAADESTGTMGKRLANIGVENTEENRRLYRQLLFTTDPAIGNNISGVILFHETLYQKADDGTPFVELIKQRGIVPGIKVDKGVVPLAGFNGGECTTQGLDDLGTRCAQYYKDGARFAKWRCVLKITDLTPSDVAMRENANVLARYASICQQNGLVPIVEPEVLSDGSHDLARCQFVTEKVLSHTYKALIDNHVFLEGTLLKPNMVMAGQSCLTKYTPEQVGQATVITLQRTVPPAMPGVCFLSGGQSEEEASCNLNAINAYPGKKPWALTFSYGRALQASVLKAWGGKAENVKAGQDELLKRAQANGLAAQGKYGGGATGAAGGQSLFVADHQY</sequence>
<dbReference type="RefSeq" id="XP_022086426.1">
    <property type="nucleotide sequence ID" value="XM_022230734.1"/>
</dbReference>
<evidence type="ECO:0000313" key="9">
    <source>
        <dbReference type="Proteomes" id="UP000694845"/>
    </source>
</evidence>
<keyword evidence="9" id="KW-1185">Reference proteome</keyword>
<comment type="catalytic activity">
    <reaction evidence="7">
        <text>beta-D-fructose 1,6-bisphosphate = D-glyceraldehyde 3-phosphate + dihydroxyacetone phosphate</text>
        <dbReference type="Rhea" id="RHEA:14729"/>
        <dbReference type="ChEBI" id="CHEBI:32966"/>
        <dbReference type="ChEBI" id="CHEBI:57642"/>
        <dbReference type="ChEBI" id="CHEBI:59776"/>
        <dbReference type="EC" id="4.1.2.13"/>
    </reaction>
</comment>
<evidence type="ECO:0000313" key="13">
    <source>
        <dbReference type="RefSeq" id="XP_022086426.1"/>
    </source>
</evidence>
<dbReference type="Pfam" id="PF00274">
    <property type="entry name" value="Glycolytic"/>
    <property type="match status" value="1"/>
</dbReference>
<dbReference type="RefSeq" id="XP_022086422.1">
    <property type="nucleotide sequence ID" value="XM_022230730.1"/>
</dbReference>
<accession>A0A8B7Y1M7</accession>
<evidence type="ECO:0000256" key="5">
    <source>
        <dbReference type="ARBA" id="ARBA00023239"/>
    </source>
</evidence>
<dbReference type="SUPFAM" id="SSF51569">
    <property type="entry name" value="Aldolase"/>
    <property type="match status" value="1"/>
</dbReference>
<keyword evidence="5 7" id="KW-0456">Lyase</keyword>
<dbReference type="EC" id="4.1.2.13" evidence="3 7"/>
<evidence type="ECO:0000256" key="4">
    <source>
        <dbReference type="ARBA" id="ARBA00023152"/>
    </source>
</evidence>
<dbReference type="RefSeq" id="XP_022086427.1">
    <property type="nucleotide sequence ID" value="XM_022230735.1"/>
</dbReference>
<dbReference type="FunFam" id="3.20.20.70:FF:000021">
    <property type="entry name" value="Fructose-bisphosphate aldolase"/>
    <property type="match status" value="1"/>
</dbReference>
<evidence type="ECO:0000256" key="8">
    <source>
        <dbReference type="RuleBase" id="RU004257"/>
    </source>
</evidence>
<dbReference type="InterPro" id="IPR029768">
    <property type="entry name" value="Aldolase_I_AS"/>
</dbReference>
<gene>
    <name evidence="10 11 12 13 14" type="primary">LOC110976983</name>
</gene>
<dbReference type="InterPro" id="IPR000741">
    <property type="entry name" value="FBA_I"/>
</dbReference>
<dbReference type="AlphaFoldDB" id="A0A8B7Y1M7"/>
<evidence type="ECO:0000256" key="3">
    <source>
        <dbReference type="ARBA" id="ARBA00013068"/>
    </source>
</evidence>
<evidence type="ECO:0000313" key="10">
    <source>
        <dbReference type="RefSeq" id="XP_022086422.1"/>
    </source>
</evidence>
<dbReference type="PANTHER" id="PTHR11627">
    <property type="entry name" value="FRUCTOSE-BISPHOSPHATE ALDOLASE"/>
    <property type="match status" value="1"/>
</dbReference>
<keyword evidence="6" id="KW-0704">Schiff base</keyword>
<dbReference type="NCBIfam" id="NF033379">
    <property type="entry name" value="FrucBisAld_I"/>
    <property type="match status" value="1"/>
</dbReference>
<name>A0A8B7Y1M7_ACAPL</name>
<evidence type="ECO:0000313" key="11">
    <source>
        <dbReference type="RefSeq" id="XP_022086423.1"/>
    </source>
</evidence>
<evidence type="ECO:0000256" key="1">
    <source>
        <dbReference type="ARBA" id="ARBA00004714"/>
    </source>
</evidence>
<dbReference type="Proteomes" id="UP000694845">
    <property type="component" value="Unplaced"/>
</dbReference>
<dbReference type="UniPathway" id="UPA00109">
    <property type="reaction ID" value="UER00183"/>
</dbReference>
<reference evidence="10 11" key="1">
    <citation type="submission" date="2025-04" db="UniProtKB">
        <authorList>
            <consortium name="RefSeq"/>
        </authorList>
    </citation>
    <scope>IDENTIFICATION</scope>
</reference>
<evidence type="ECO:0000313" key="12">
    <source>
        <dbReference type="RefSeq" id="XP_022086424.1"/>
    </source>
</evidence>
<keyword evidence="4 7" id="KW-0324">Glycolysis</keyword>
<evidence type="ECO:0000256" key="7">
    <source>
        <dbReference type="RuleBase" id="RU003994"/>
    </source>
</evidence>
<dbReference type="CDD" id="cd00948">
    <property type="entry name" value="FBP_aldolase_I_a"/>
    <property type="match status" value="1"/>
</dbReference>
<comment type="similarity">
    <text evidence="2 7">Belongs to the class I fructose-bisphosphate aldolase family.</text>
</comment>